<sequence>MVRLGICGRPFEFNNSGEGQRYAPNRAARYENLLLGWVFVALLSNAMEVIPVVFYPGGTMVGSGLEYGADLDFRRLGGRVTRWLRLIWHGEIQIRMREKQNEELMVRPPPEPPPWGNRADGVRKSALLAIFYLYQSSLFCYYYFGIFRSNNKGSRLLFLFDLVDSFLYGGNQADSAVNILEALTFSAISLALFGVDYSMSDLEVRGPLGFWSGWIRGSYFIVCKFRDCTASLNLI</sequence>
<proteinExistence type="predicted"/>
<name>A0AAV0FTZ1_9ASTE</name>
<reference evidence="2" key="1">
    <citation type="submission" date="2022-07" db="EMBL/GenBank/DDBJ databases">
        <authorList>
            <person name="Macas J."/>
            <person name="Novak P."/>
            <person name="Neumann P."/>
        </authorList>
    </citation>
    <scope>NUCLEOTIDE SEQUENCE</scope>
</reference>
<feature type="transmembrane region" description="Helical" evidence="1">
    <location>
        <begin position="34"/>
        <end position="55"/>
    </location>
</feature>
<organism evidence="2 3">
    <name type="scientific">Cuscuta epithymum</name>
    <dbReference type="NCBI Taxonomy" id="186058"/>
    <lineage>
        <taxon>Eukaryota</taxon>
        <taxon>Viridiplantae</taxon>
        <taxon>Streptophyta</taxon>
        <taxon>Embryophyta</taxon>
        <taxon>Tracheophyta</taxon>
        <taxon>Spermatophyta</taxon>
        <taxon>Magnoliopsida</taxon>
        <taxon>eudicotyledons</taxon>
        <taxon>Gunneridae</taxon>
        <taxon>Pentapetalae</taxon>
        <taxon>asterids</taxon>
        <taxon>lamiids</taxon>
        <taxon>Solanales</taxon>
        <taxon>Convolvulaceae</taxon>
        <taxon>Cuscuteae</taxon>
        <taxon>Cuscuta</taxon>
        <taxon>Cuscuta subgen. Cuscuta</taxon>
    </lineage>
</organism>
<gene>
    <name evidence="2" type="ORF">CEPIT_LOCUS37365</name>
</gene>
<evidence type="ECO:0000313" key="3">
    <source>
        <dbReference type="Proteomes" id="UP001152523"/>
    </source>
</evidence>
<dbReference type="AlphaFoldDB" id="A0AAV0FTZ1"/>
<keyword evidence="3" id="KW-1185">Reference proteome</keyword>
<feature type="transmembrane region" description="Helical" evidence="1">
    <location>
        <begin position="125"/>
        <end position="144"/>
    </location>
</feature>
<dbReference type="Proteomes" id="UP001152523">
    <property type="component" value="Unassembled WGS sequence"/>
</dbReference>
<accession>A0AAV0FTZ1</accession>
<evidence type="ECO:0000313" key="2">
    <source>
        <dbReference type="EMBL" id="CAH9139139.1"/>
    </source>
</evidence>
<evidence type="ECO:0000256" key="1">
    <source>
        <dbReference type="SAM" id="Phobius"/>
    </source>
</evidence>
<keyword evidence="1" id="KW-0472">Membrane</keyword>
<comment type="caution">
    <text evidence="2">The sequence shown here is derived from an EMBL/GenBank/DDBJ whole genome shotgun (WGS) entry which is preliminary data.</text>
</comment>
<protein>
    <submittedName>
        <fullName evidence="2">Uncharacterized protein</fullName>
    </submittedName>
</protein>
<keyword evidence="1" id="KW-1133">Transmembrane helix</keyword>
<dbReference type="EMBL" id="CAMAPF010001015">
    <property type="protein sequence ID" value="CAH9139139.1"/>
    <property type="molecule type" value="Genomic_DNA"/>
</dbReference>
<keyword evidence="1" id="KW-0812">Transmembrane</keyword>